<reference evidence="28 29" key="1">
    <citation type="journal article" date="2020" name="Nature">
        <title>Six reference-quality genomes reveal evolution of bat adaptations.</title>
        <authorList>
            <person name="Jebb D."/>
            <person name="Huang Z."/>
            <person name="Pippel M."/>
            <person name="Hughes G.M."/>
            <person name="Lavrichenko K."/>
            <person name="Devanna P."/>
            <person name="Winkler S."/>
            <person name="Jermiin L.S."/>
            <person name="Skirmuntt E.C."/>
            <person name="Katzourakis A."/>
            <person name="Burkitt-Gray L."/>
            <person name="Ray D.A."/>
            <person name="Sullivan K.A.M."/>
            <person name="Roscito J.G."/>
            <person name="Kirilenko B.M."/>
            <person name="Davalos L.M."/>
            <person name="Corthals A.P."/>
            <person name="Power M.L."/>
            <person name="Jones G."/>
            <person name="Ransome R.D."/>
            <person name="Dechmann D.K.N."/>
            <person name="Locatelli A.G."/>
            <person name="Puechmaille S.J."/>
            <person name="Fedrigo O."/>
            <person name="Jarvis E.D."/>
            <person name="Hiller M."/>
            <person name="Vernes S.C."/>
            <person name="Myers E.W."/>
            <person name="Teeling E.C."/>
        </authorList>
    </citation>
    <scope>NUCLEOTIDE SEQUENCE [LARGE SCALE GENOMIC DNA]</scope>
    <source>
        <strain evidence="28">MMyoMyo1</strain>
        <tissue evidence="28">Flight muscle</tissue>
    </source>
</reference>
<evidence type="ECO:0000256" key="14">
    <source>
        <dbReference type="ARBA" id="ARBA00023058"/>
    </source>
</evidence>
<feature type="region of interest" description="Disordered" evidence="24">
    <location>
        <begin position="108"/>
        <end position="132"/>
    </location>
</feature>
<evidence type="ECO:0000256" key="6">
    <source>
        <dbReference type="ARBA" id="ARBA00022537"/>
    </source>
</evidence>
<dbReference type="SMART" id="SM00057">
    <property type="entry name" value="FIMAC"/>
    <property type="match status" value="2"/>
</dbReference>
<dbReference type="GO" id="GO:0031640">
    <property type="term" value="P:killing of cells of another organism"/>
    <property type="evidence" value="ECO:0007669"/>
    <property type="project" value="UniProtKB-KW"/>
</dbReference>
<evidence type="ECO:0000313" key="28">
    <source>
        <dbReference type="EMBL" id="KAF6354422.1"/>
    </source>
</evidence>
<accession>A0A7J7XXL0</accession>
<evidence type="ECO:0000256" key="1">
    <source>
        <dbReference type="ARBA" id="ARBA00004175"/>
    </source>
</evidence>
<dbReference type="PRINTS" id="PR00764">
    <property type="entry name" value="COMPLEMENTC9"/>
</dbReference>
<dbReference type="Pfam" id="PF00090">
    <property type="entry name" value="TSP_1"/>
    <property type="match status" value="2"/>
</dbReference>
<sequence length="891" mass="98040">MEAISFFILVGFVAEFPVFSSASSPVNCQWGSFGPWSECNGCTKSQTRRRMIDVYAQYGGHPCAGSAFQTQACEPTQGCPAEEGCGQRFRCFSGQCISKSLVCNGDSDCDEDGADEDGCEDTDSRRSCDLDKPPPNIELTGNGYNALTGQFRSRVINTKSFGGQCRKVFSGDKPDYYRLSANVLSYTFEVKINNDFNYEFYNSSWSYVKQTSTVTSSSTRKRSFFGFSSSSSSYNSNSNYQQNQKKKSYQLLVLQNTVEVAQFINNNPEFLQLAEPFWRELSYLPSLYDYSAYRQLIEKYGTHFLQSGSLGGEYKVLFYVDTEKMKQSGVSSISMKACSSQSANFVFVQYSSSKCKELENALKWASGTQSNMLRGDPFVRGGRPGLVSGLSFLELDNPAGNQKRYSSWARSVPDLPTVIKQKLTPLYELVKEVPCAAVKRLYLRRALEEYLDETDPCHCRPCQNGGLAAVEGTTCQCHCKPYTFGAACEYGVLVGDEAGKVDGGWSCWSSWSPCVDGRRTRRRECNNPPPSGGGESCIGEPSESRQCGEEDEELKNLRLLEPHCFPLPSGPTEFCPPPPALDNGFVQNEDTTFPVGKNIVYTCREGYSLVGDPVARCGDDLQWLTGERHCQRIVCVLPTLTDGIQSHPQKPSYAVGDKVTFSCSRGMSLEGPSTFICGSSLKWSPEIKDVRCVHRDGPVTQAVPRCQPWEKVKNSRCVCKMPYECRSSLGVCARDEKNQRILPLTVCKVHALQCQGKNFSLMGSESCAPPASAKKACGACPLWEKCDAQSSACECREASECQEEGSTVCVDVDGSKRTMTECQAGVLMCRGQSVSVTSIEPWPPAPLGSPPPSQAKPDSDPRSPLPKTSVRMENSRVPLHVLGKVADFSGP</sequence>
<dbReference type="InterPro" id="IPR040729">
    <property type="entry name" value="Kazal_3"/>
</dbReference>
<dbReference type="PROSITE" id="PS50092">
    <property type="entry name" value="TSP1"/>
    <property type="match status" value="2"/>
</dbReference>
<dbReference type="Pfam" id="PF01823">
    <property type="entry name" value="MACPF"/>
    <property type="match status" value="1"/>
</dbReference>
<dbReference type="InterPro" id="IPR048827">
    <property type="entry name" value="C7_FIM2_N"/>
</dbReference>
<dbReference type="VEuPathDB" id="HostDB:GeneID_118656613"/>
<dbReference type="SUPFAM" id="SSF57535">
    <property type="entry name" value="Complement control module/SCR domain"/>
    <property type="match status" value="2"/>
</dbReference>
<dbReference type="GO" id="GO:0005579">
    <property type="term" value="C:membrane attack complex"/>
    <property type="evidence" value="ECO:0007669"/>
    <property type="project" value="UniProtKB-KW"/>
</dbReference>
<dbReference type="InterPro" id="IPR048825">
    <property type="entry name" value="C7_KAZAL"/>
</dbReference>
<feature type="domain" description="Sushi" evidence="26">
    <location>
        <begin position="633"/>
        <end position="694"/>
    </location>
</feature>
<evidence type="ECO:0000313" key="29">
    <source>
        <dbReference type="Proteomes" id="UP000527355"/>
    </source>
</evidence>
<feature type="compositionally biased region" description="Acidic residues" evidence="24">
    <location>
        <begin position="108"/>
        <end position="121"/>
    </location>
</feature>
<keyword evidence="10" id="KW-0677">Repeat</keyword>
<keyword evidence="15" id="KW-0472">Membrane</keyword>
<dbReference type="InterPro" id="IPR000436">
    <property type="entry name" value="Sushi_SCR_CCP_dom"/>
</dbReference>
<evidence type="ECO:0000259" key="26">
    <source>
        <dbReference type="PROSITE" id="PS50923"/>
    </source>
</evidence>
<feature type="compositionally biased region" description="Basic and acidic residues" evidence="24">
    <location>
        <begin position="122"/>
        <end position="132"/>
    </location>
</feature>
<dbReference type="EMBL" id="JABWUV010000005">
    <property type="protein sequence ID" value="KAF6354422.1"/>
    <property type="molecule type" value="Genomic_DNA"/>
</dbReference>
<dbReference type="GO" id="GO:0006958">
    <property type="term" value="P:complement activation, classical pathway"/>
    <property type="evidence" value="ECO:0007669"/>
    <property type="project" value="UniProtKB-KW"/>
</dbReference>
<dbReference type="InterPro" id="IPR020863">
    <property type="entry name" value="MACPF_CS"/>
</dbReference>
<evidence type="ECO:0000256" key="11">
    <source>
        <dbReference type="ARBA" id="ARBA00022852"/>
    </source>
</evidence>
<comment type="caution">
    <text evidence="28">The sequence shown here is derived from an EMBL/GenBank/DDBJ whole genome shotgun (WGS) entry which is preliminary data.</text>
</comment>
<dbReference type="Pfam" id="PF00057">
    <property type="entry name" value="Ldl_recept_a"/>
    <property type="match status" value="1"/>
</dbReference>
<dbReference type="SMART" id="SM00192">
    <property type="entry name" value="LDLa"/>
    <property type="match status" value="1"/>
</dbReference>
<name>A0A7J7XXL0_MYOMY</name>
<dbReference type="Gene3D" id="2.10.70.10">
    <property type="entry name" value="Complement Module, domain 1"/>
    <property type="match status" value="2"/>
</dbReference>
<protein>
    <recommendedName>
        <fullName evidence="19">Complement component C7</fullName>
    </recommendedName>
</protein>
<feature type="compositionally biased region" description="Pro residues" evidence="24">
    <location>
        <begin position="841"/>
        <end position="854"/>
    </location>
</feature>
<dbReference type="InterPro" id="IPR020864">
    <property type="entry name" value="MACPF"/>
</dbReference>
<dbReference type="SMART" id="SM00209">
    <property type="entry name" value="TSP1"/>
    <property type="match status" value="2"/>
</dbReference>
<dbReference type="InterPro" id="IPR036383">
    <property type="entry name" value="TSP1_rpt_sf"/>
</dbReference>
<dbReference type="AlphaFoldDB" id="A0A7J7XXL0"/>
<keyword evidence="12" id="KW-0391">Immunity</keyword>
<dbReference type="PANTHER" id="PTHR45742:SF2">
    <property type="entry name" value="COMPLEMENT COMPONENT C7"/>
    <property type="match status" value="1"/>
</dbReference>
<evidence type="ECO:0000256" key="18">
    <source>
        <dbReference type="ARBA" id="ARBA00023298"/>
    </source>
</evidence>
<dbReference type="SUPFAM" id="SSF57424">
    <property type="entry name" value="LDL receptor-like module"/>
    <property type="match status" value="1"/>
</dbReference>
<keyword evidence="5" id="KW-0245">EGF-like domain</keyword>
<dbReference type="CDD" id="cd00033">
    <property type="entry name" value="CCP"/>
    <property type="match status" value="2"/>
</dbReference>
<keyword evidence="9 25" id="KW-0732">Signal</keyword>
<evidence type="ECO:0000256" key="25">
    <source>
        <dbReference type="SAM" id="SignalP"/>
    </source>
</evidence>
<proteinExistence type="inferred from homology"/>
<dbReference type="InterPro" id="IPR000884">
    <property type="entry name" value="TSP1_rpt"/>
</dbReference>
<keyword evidence="8 23" id="KW-0768">Sushi</keyword>
<dbReference type="Pfam" id="PF00084">
    <property type="entry name" value="Sushi"/>
    <property type="match status" value="2"/>
</dbReference>
<keyword evidence="11" id="KW-0204">Cytolysis</keyword>
<dbReference type="PROSITE" id="PS01209">
    <property type="entry name" value="LDLRA_1"/>
    <property type="match status" value="1"/>
</dbReference>
<comment type="caution">
    <text evidence="23">Lacks conserved residue(s) required for the propagation of feature annotation.</text>
</comment>
<keyword evidence="4" id="KW-0964">Secreted</keyword>
<evidence type="ECO:0000256" key="2">
    <source>
        <dbReference type="ARBA" id="ARBA00004613"/>
    </source>
</evidence>
<dbReference type="PROSITE" id="PS50068">
    <property type="entry name" value="LDLRA_2"/>
    <property type="match status" value="1"/>
</dbReference>
<dbReference type="GO" id="GO:0045087">
    <property type="term" value="P:innate immune response"/>
    <property type="evidence" value="ECO:0007669"/>
    <property type="project" value="UniProtKB-KW"/>
</dbReference>
<dbReference type="FunFam" id="4.10.400.10:FF:000099">
    <property type="entry name" value="Complement component C7"/>
    <property type="match status" value="1"/>
</dbReference>
<evidence type="ECO:0000256" key="9">
    <source>
        <dbReference type="ARBA" id="ARBA00022729"/>
    </source>
</evidence>
<dbReference type="Pfam" id="PF21330">
    <property type="entry name" value="Kazal_C7"/>
    <property type="match status" value="1"/>
</dbReference>
<comment type="similarity">
    <text evidence="3">Belongs to the complement C6/C7/C8/C9 family.</text>
</comment>
<feature type="disulfide bond" evidence="22">
    <location>
        <begin position="91"/>
        <end position="109"/>
    </location>
</feature>
<evidence type="ECO:0000256" key="10">
    <source>
        <dbReference type="ARBA" id="ARBA00022737"/>
    </source>
</evidence>
<feature type="disulfide bond" evidence="23">
    <location>
        <begin position="603"/>
        <end position="630"/>
    </location>
</feature>
<evidence type="ECO:0000256" key="3">
    <source>
        <dbReference type="ARBA" id="ARBA00009214"/>
    </source>
</evidence>
<evidence type="ECO:0000256" key="19">
    <source>
        <dbReference type="ARBA" id="ARBA00073222"/>
    </source>
</evidence>
<comment type="subunit">
    <text evidence="21">Monomer or dimer; as a C5b-7 complex it can also form multimeric rosettes. Component of the membrane attack complex (MAC), composed of complement C5b, C6, C7, C8A, C8B, C8G and multiple copies of the pore-forming subunit C9.</text>
</comment>
<keyword evidence="14" id="KW-0473">Membrane attack complex</keyword>
<dbReference type="PANTHER" id="PTHR45742">
    <property type="entry name" value="COMPLEMENT COMPONENT C6"/>
    <property type="match status" value="1"/>
</dbReference>
<evidence type="ECO:0000256" key="20">
    <source>
        <dbReference type="ARBA" id="ARBA00093281"/>
    </source>
</evidence>
<feature type="domain" description="Sushi" evidence="26">
    <location>
        <begin position="573"/>
        <end position="632"/>
    </location>
</feature>
<dbReference type="Proteomes" id="UP000527355">
    <property type="component" value="Unassembled WGS sequence"/>
</dbReference>
<keyword evidence="17" id="KW-0325">Glycoprotein</keyword>
<dbReference type="Gene3D" id="2.20.100.10">
    <property type="entry name" value="Thrombospondin type-1 (TSP1) repeat"/>
    <property type="match status" value="2"/>
</dbReference>
<dbReference type="PRINTS" id="PR01705">
    <property type="entry name" value="TSP1REPEAT"/>
</dbReference>
<comment type="subcellular location">
    <subcellularLocation>
        <location evidence="2">Secreted</location>
    </subcellularLocation>
    <subcellularLocation>
        <location evidence="1">Target cell membrane</location>
    </subcellularLocation>
</comment>
<evidence type="ECO:0000256" key="16">
    <source>
        <dbReference type="ARBA" id="ARBA00023157"/>
    </source>
</evidence>
<comment type="function">
    <text evidence="20">Component of the membrane attack complex (MAC), a multiprotein complex activated by the complement cascade, which inserts into a target cell membrane and forms a pore, leading to target cell membrane rupture and cell lysis. The MAC is initiated by proteolytic cleavage of C5 into complement C5b in response to the classical, alternative, lectin and GZMK complement pathways. The complement pathways consist in a cascade of proteins that leads to phagocytosis and breakdown of pathogens and signaling that strengthens the adaptive immune system. C7 serves as a membrane anchor. During MAC assembly, associates with C5b and C6 to form the C5b-7 complex, a key lipophilic precursor of the MAC complex, which associates with the outer leaflet and reduces the energy for membrane bending.</text>
</comment>
<dbReference type="PROSITE" id="PS51412">
    <property type="entry name" value="MACPF_2"/>
    <property type="match status" value="1"/>
</dbReference>
<dbReference type="Pfam" id="PF18434">
    <property type="entry name" value="Kazal_3"/>
    <property type="match status" value="1"/>
</dbReference>
<organism evidence="28 29">
    <name type="scientific">Myotis myotis</name>
    <name type="common">Greater mouse-eared bat</name>
    <name type="synonym">Vespertilio myotis</name>
    <dbReference type="NCBI Taxonomy" id="51298"/>
    <lineage>
        <taxon>Eukaryota</taxon>
        <taxon>Metazoa</taxon>
        <taxon>Chordata</taxon>
        <taxon>Craniata</taxon>
        <taxon>Vertebrata</taxon>
        <taxon>Euteleostomi</taxon>
        <taxon>Mammalia</taxon>
        <taxon>Eutheria</taxon>
        <taxon>Laurasiatheria</taxon>
        <taxon>Chiroptera</taxon>
        <taxon>Yangochiroptera</taxon>
        <taxon>Vespertilionidae</taxon>
        <taxon>Myotis</taxon>
    </lineage>
</organism>
<dbReference type="Gene3D" id="4.10.400.10">
    <property type="entry name" value="Low-density Lipoprotein Receptor"/>
    <property type="match status" value="1"/>
</dbReference>
<feature type="chain" id="PRO_5029891866" description="Complement component C7" evidence="25">
    <location>
        <begin position="23"/>
        <end position="891"/>
    </location>
</feature>
<dbReference type="GO" id="GO:0044218">
    <property type="term" value="C:other organism cell membrane"/>
    <property type="evidence" value="ECO:0007669"/>
    <property type="project" value="UniProtKB-KW"/>
</dbReference>
<dbReference type="Gene3D" id="3.30.60.30">
    <property type="match status" value="2"/>
</dbReference>
<dbReference type="CDD" id="cd00112">
    <property type="entry name" value="LDLa"/>
    <property type="match status" value="1"/>
</dbReference>
<dbReference type="Pfam" id="PF21284">
    <property type="entry name" value="C7_FIM2_N"/>
    <property type="match status" value="1"/>
</dbReference>
<evidence type="ECO:0000256" key="8">
    <source>
        <dbReference type="ARBA" id="ARBA00022659"/>
    </source>
</evidence>
<dbReference type="PROSITE" id="PS50923">
    <property type="entry name" value="SUSHI"/>
    <property type="match status" value="2"/>
</dbReference>
<evidence type="ECO:0000256" key="15">
    <source>
        <dbReference type="ARBA" id="ARBA00023136"/>
    </source>
</evidence>
<evidence type="ECO:0000256" key="23">
    <source>
        <dbReference type="PROSITE-ProRule" id="PRU00302"/>
    </source>
</evidence>
<dbReference type="GO" id="GO:0005576">
    <property type="term" value="C:extracellular region"/>
    <property type="evidence" value="ECO:0007669"/>
    <property type="project" value="UniProtKB-SubCell"/>
</dbReference>
<dbReference type="SMART" id="SM00457">
    <property type="entry name" value="MACPF"/>
    <property type="match status" value="1"/>
</dbReference>
<feature type="region of interest" description="Disordered" evidence="24">
    <location>
        <begin position="518"/>
        <end position="544"/>
    </location>
</feature>
<evidence type="ECO:0000259" key="27">
    <source>
        <dbReference type="PROSITE" id="PS51412"/>
    </source>
</evidence>
<evidence type="ECO:0000256" key="5">
    <source>
        <dbReference type="ARBA" id="ARBA00022536"/>
    </source>
</evidence>
<evidence type="ECO:0000256" key="17">
    <source>
        <dbReference type="ARBA" id="ARBA00023180"/>
    </source>
</evidence>
<evidence type="ECO:0000256" key="24">
    <source>
        <dbReference type="SAM" id="MobiDB-lite"/>
    </source>
</evidence>
<feature type="signal peptide" evidence="25">
    <location>
        <begin position="1"/>
        <end position="22"/>
    </location>
</feature>
<dbReference type="InterPro" id="IPR023415">
    <property type="entry name" value="LDLR_class-A_CS"/>
</dbReference>
<keyword evidence="7" id="KW-0399">Innate immunity</keyword>
<evidence type="ECO:0000256" key="7">
    <source>
        <dbReference type="ARBA" id="ARBA00022588"/>
    </source>
</evidence>
<evidence type="ECO:0000256" key="13">
    <source>
        <dbReference type="ARBA" id="ARBA00022875"/>
    </source>
</evidence>
<feature type="domain" description="MACPF" evidence="27">
    <location>
        <begin position="124"/>
        <end position="458"/>
    </location>
</feature>
<evidence type="ECO:0000256" key="21">
    <source>
        <dbReference type="ARBA" id="ARBA00093478"/>
    </source>
</evidence>
<keyword evidence="13" id="KW-0180">Complement pathway</keyword>
<dbReference type="InterPro" id="IPR002172">
    <property type="entry name" value="LDrepeatLR_classA_rpt"/>
</dbReference>
<evidence type="ECO:0000256" key="22">
    <source>
        <dbReference type="PROSITE-ProRule" id="PRU00124"/>
    </source>
</evidence>
<dbReference type="InterPro" id="IPR003884">
    <property type="entry name" value="FacI_MAC"/>
</dbReference>
<gene>
    <name evidence="28" type="ORF">mMyoMyo1_001897</name>
</gene>
<keyword evidence="29" id="KW-1185">Reference proteome</keyword>
<dbReference type="InterPro" id="IPR001862">
    <property type="entry name" value="MAC_perforin"/>
</dbReference>
<evidence type="ECO:0000256" key="4">
    <source>
        <dbReference type="ARBA" id="ARBA00022525"/>
    </source>
</evidence>
<feature type="region of interest" description="Disordered" evidence="24">
    <location>
        <begin position="840"/>
        <end position="876"/>
    </location>
</feature>
<dbReference type="SUPFAM" id="SSF82895">
    <property type="entry name" value="TSP-1 type 1 repeat"/>
    <property type="match status" value="2"/>
</dbReference>
<dbReference type="SMART" id="SM00032">
    <property type="entry name" value="CCP"/>
    <property type="match status" value="2"/>
</dbReference>
<keyword evidence="6" id="KW-1052">Target cell membrane</keyword>
<dbReference type="PROSITE" id="PS00279">
    <property type="entry name" value="MACPF_1"/>
    <property type="match status" value="1"/>
</dbReference>
<dbReference type="InterPro" id="IPR035976">
    <property type="entry name" value="Sushi/SCR/CCP_sf"/>
</dbReference>
<dbReference type="InterPro" id="IPR036055">
    <property type="entry name" value="LDL_receptor-like_sf"/>
</dbReference>
<keyword evidence="18" id="KW-1053">Target membrane</keyword>
<keyword evidence="16 23" id="KW-1015">Disulfide bond</keyword>
<evidence type="ECO:0000256" key="12">
    <source>
        <dbReference type="ARBA" id="ARBA00022859"/>
    </source>
</evidence>